<reference evidence="2" key="1">
    <citation type="journal article" date="2019" name="Int. J. Syst. Evol. Microbiol.">
        <title>The Global Catalogue of Microorganisms (GCM) 10K type strain sequencing project: providing services to taxonomists for standard genome sequencing and annotation.</title>
        <authorList>
            <consortium name="The Broad Institute Genomics Platform"/>
            <consortium name="The Broad Institute Genome Sequencing Center for Infectious Disease"/>
            <person name="Wu L."/>
            <person name="Ma J."/>
        </authorList>
    </citation>
    <scope>NUCLEOTIDE SEQUENCE [LARGE SCALE GENOMIC DNA]</scope>
    <source>
        <strain evidence="2">JCM 14319</strain>
    </source>
</reference>
<evidence type="ECO:0000313" key="1">
    <source>
        <dbReference type="EMBL" id="GAA1766679.1"/>
    </source>
</evidence>
<evidence type="ECO:0000313" key="2">
    <source>
        <dbReference type="Proteomes" id="UP001500506"/>
    </source>
</evidence>
<proteinExistence type="predicted"/>
<dbReference type="Proteomes" id="UP001500506">
    <property type="component" value="Unassembled WGS sequence"/>
</dbReference>
<name>A0ABP4WZI5_9MICO</name>
<gene>
    <name evidence="1" type="ORF">GCM10009747_28750</name>
</gene>
<accession>A0ABP4WZI5</accession>
<dbReference type="RefSeq" id="WP_232498055.1">
    <property type="nucleotide sequence ID" value="NZ_BAAANH010000006.1"/>
</dbReference>
<organism evidence="1 2">
    <name type="scientific">Agromyces humatus</name>
    <dbReference type="NCBI Taxonomy" id="279573"/>
    <lineage>
        <taxon>Bacteria</taxon>
        <taxon>Bacillati</taxon>
        <taxon>Actinomycetota</taxon>
        <taxon>Actinomycetes</taxon>
        <taxon>Micrococcales</taxon>
        <taxon>Microbacteriaceae</taxon>
        <taxon>Agromyces</taxon>
    </lineage>
</organism>
<dbReference type="EMBL" id="BAAANH010000006">
    <property type="protein sequence ID" value="GAA1766679.1"/>
    <property type="molecule type" value="Genomic_DNA"/>
</dbReference>
<keyword evidence="2" id="KW-1185">Reference proteome</keyword>
<sequence>MSVDEIAALEAAATEARMQRFDEPGALVAVGDMEVLFTISPREGRFVVEKRDRGSESRLLASGDSIGVAASYLRFLIWDGAHGLTAAASGVTPPVPSGFSVGEHETAGLTLSWTESGASHSVQLPNRIGARRTITGFAAFIAAETWPS</sequence>
<comment type="caution">
    <text evidence="1">The sequence shown here is derived from an EMBL/GenBank/DDBJ whole genome shotgun (WGS) entry which is preliminary data.</text>
</comment>
<protein>
    <submittedName>
        <fullName evidence="1">Uncharacterized protein</fullName>
    </submittedName>
</protein>